<dbReference type="EMBL" id="CP130946">
    <property type="protein sequence ID" value="XRP71853.1"/>
    <property type="molecule type" value="Genomic_DNA"/>
</dbReference>
<reference evidence="1 2" key="1">
    <citation type="journal article" date="2021" name="ISME J.">
        <title>Genomic evolution of the class Acidithiobacillia: deep-branching Proteobacteria living in extreme acidic conditions.</title>
        <authorList>
            <person name="Moya-Beltran A."/>
            <person name="Beard S."/>
            <person name="Rojas-Villalobos C."/>
            <person name="Issotta F."/>
            <person name="Gallardo Y."/>
            <person name="Ulloa R."/>
            <person name="Giaveno A."/>
            <person name="Degli Esposti M."/>
            <person name="Johnson D.B."/>
            <person name="Quatrini R."/>
        </authorList>
    </citation>
    <scope>NUCLEOTIDE SEQUENCE [LARGE SCALE GENOMIC DNA]</scope>
    <source>
        <strain evidence="1 2">CF3</strain>
    </source>
</reference>
<gene>
    <name evidence="1" type="ORF">HF292_008500</name>
</gene>
<evidence type="ECO:0000313" key="2">
    <source>
        <dbReference type="Proteomes" id="UP001196097"/>
    </source>
</evidence>
<proteinExistence type="predicted"/>
<name>A0ACD5IDK5_9PROT</name>
<dbReference type="Proteomes" id="UP001196097">
    <property type="component" value="Chromosome"/>
</dbReference>
<evidence type="ECO:0000313" key="1">
    <source>
        <dbReference type="EMBL" id="XRP71853.1"/>
    </source>
</evidence>
<protein>
    <submittedName>
        <fullName evidence="1">Uncharacterized protein</fullName>
    </submittedName>
</protein>
<organism evidence="1 2">
    <name type="scientific">Acidithiobacillus ferruginosus</name>
    <dbReference type="NCBI Taxonomy" id="3063951"/>
    <lineage>
        <taxon>Bacteria</taxon>
        <taxon>Pseudomonadati</taxon>
        <taxon>Pseudomonadota</taxon>
        <taxon>Acidithiobacillia</taxon>
        <taxon>Acidithiobacillales</taxon>
        <taxon>Acidithiobacillaceae</taxon>
        <taxon>Acidithiobacillus</taxon>
    </lineage>
</organism>
<sequence length="71" mass="8072">MSSEIAPLTSEVKAKKDAIIEIFNNGLPKKCAYIPRYSDRYLYLARTDYGSALSPICRLEMRFAKPVSLRT</sequence>
<keyword evidence="2" id="KW-1185">Reference proteome</keyword>
<accession>A0ACD5IDK5</accession>